<name>A0A1V1P6R1_9BACT</name>
<reference evidence="3" key="1">
    <citation type="submission" date="2012-11" db="EMBL/GenBank/DDBJ databases">
        <authorList>
            <person name="Lucero-Rivera Y.E."/>
            <person name="Tovar-Ramirez D."/>
        </authorList>
    </citation>
    <scope>NUCLEOTIDE SEQUENCE [LARGE SCALE GENOMIC DNA]</scope>
    <source>
        <strain evidence="3">Araruama</strain>
    </source>
</reference>
<gene>
    <name evidence="2" type="ORF">OMM_03132</name>
</gene>
<keyword evidence="1" id="KW-0732">Signal</keyword>
<evidence type="ECO:0000256" key="1">
    <source>
        <dbReference type="SAM" id="SignalP"/>
    </source>
</evidence>
<accession>A0A1V1P6R1</accession>
<evidence type="ECO:0000313" key="3">
    <source>
        <dbReference type="Proteomes" id="UP000189670"/>
    </source>
</evidence>
<sequence>MKNIILAGITCLLLCANCVVAKDFKPINQDYTMKQSRVYEREACLLLGENTTIKELRIKAFANVKQQVVEDHNTYLKSITRVINGEAVSNDVNAISEAHVKVLERKDFGLISNKCYRVWIRAEILSNTKNDPIMNIQPGTQLSVEMWTKNQKKSYGKNERFTILLKGNMDFYAFVANVRPDSNPSVMTS</sequence>
<feature type="signal peptide" evidence="1">
    <location>
        <begin position="1"/>
        <end position="21"/>
    </location>
</feature>
<comment type="caution">
    <text evidence="2">The sequence shown here is derived from an EMBL/GenBank/DDBJ whole genome shotgun (WGS) entry which is preliminary data.</text>
</comment>
<evidence type="ECO:0000313" key="2">
    <source>
        <dbReference type="EMBL" id="ETR70589.1"/>
    </source>
</evidence>
<organism evidence="2 3">
    <name type="scientific">Candidatus Magnetoglobus multicellularis str. Araruama</name>
    <dbReference type="NCBI Taxonomy" id="890399"/>
    <lineage>
        <taxon>Bacteria</taxon>
        <taxon>Pseudomonadati</taxon>
        <taxon>Thermodesulfobacteriota</taxon>
        <taxon>Desulfobacteria</taxon>
        <taxon>Desulfobacterales</taxon>
        <taxon>Desulfobacteraceae</taxon>
        <taxon>Candidatus Magnetoglobus</taxon>
    </lineage>
</organism>
<dbReference type="EMBL" id="ATBP01000400">
    <property type="protein sequence ID" value="ETR70589.1"/>
    <property type="molecule type" value="Genomic_DNA"/>
</dbReference>
<feature type="chain" id="PRO_5010695652" description="Lipoprotein" evidence="1">
    <location>
        <begin position="22"/>
        <end position="189"/>
    </location>
</feature>
<dbReference type="AlphaFoldDB" id="A0A1V1P6R1"/>
<evidence type="ECO:0008006" key="4">
    <source>
        <dbReference type="Google" id="ProtNLM"/>
    </source>
</evidence>
<protein>
    <recommendedName>
        <fullName evidence="4">Lipoprotein</fullName>
    </recommendedName>
</protein>
<dbReference type="Proteomes" id="UP000189670">
    <property type="component" value="Unassembled WGS sequence"/>
</dbReference>
<proteinExistence type="predicted"/>